<sequence>MLHALRLSAISTLSNQQHVVFGKLTFRPQPPATARHRRASLLAHNTRAMCEPAEPASKASQPREEPPGMEEEARLLEAFASLPTAARGWAFPAATHDGVRLTLQMQQRNLPANAQRKYLTSFLLNEAVLEAGEVDASLPVEQMGVALYSPSPSGRRLLILRGGSGDSSAVLELWDRSRLVKELHVPKSLHGAVYNDGWFGSGAAWSPDEQQVAYVAEAPPPARTPEWCGAAPGAEGKKEEGAAAPKGWRGHGEWAEDWGELNTGKKPPTLFVLDCKSWAVQRVRGLPDDASCGQPVWAPQGDAILFVAWVHQSELASPNFPQRLGVVYCFNRPCSLRAVAWPQPAAASAAEEPEHALSSVSLTPASLGSAFSPRFTPDGSTLIFLSQQNAISSGVHHATATLHSLAWQQCAAALSGGAPPPVRTVLDTVWNPASPDAFPGLYCTSLPEQPFLPGSHTLLLTTQWRSLSAVVAVDLQAGGTVSRVTPDNGSSWSLLASHGGWVVAAETKPSQPFALFAAHLPGSEAAAPTAHAWGWSSLPLPDCGAGSEPPAVQRLLPHVAATILQVAPTLPPLDVGFEVVVLHSTQGSGPRPTIITPHGGPHSAYTASYFMPLTFLVSLGYNVVLLNFRGSTGFGEACIQSLPGRIGTADVADCLAGLQAAVDAGFADPQRVAVIGGSHGGFLTGHLVGQHPAAFKCAVLRNPVCDLSLMIHVSDIPDWCFVEAWGSAEGLRRAGAAPTSEDIQRFAAVSPITHVDKVAAPLLFMLGAKDRRVPLDDAKQYINALRRRKDAPETRVMVFPEDTHALDKPQTEFEQWLNAAWWLKRFL</sequence>
<proteinExistence type="inferred from homology"/>
<dbReference type="Proteomes" id="UP001055712">
    <property type="component" value="Unassembled WGS sequence"/>
</dbReference>
<reference evidence="11" key="2">
    <citation type="submission" date="2020-11" db="EMBL/GenBank/DDBJ databases">
        <authorList>
            <person name="Cecchin M."/>
            <person name="Marcolungo L."/>
            <person name="Rossato M."/>
            <person name="Girolomoni L."/>
            <person name="Cosentino E."/>
            <person name="Cuine S."/>
            <person name="Li-Beisson Y."/>
            <person name="Delledonne M."/>
            <person name="Ballottari M."/>
        </authorList>
    </citation>
    <scope>NUCLEOTIDE SEQUENCE</scope>
    <source>
        <strain evidence="11">211/11P</strain>
        <tissue evidence="11">Whole cell</tissue>
    </source>
</reference>
<feature type="domain" description="Peptidase S9 prolyl oligopeptidase catalytic" evidence="9">
    <location>
        <begin position="613"/>
        <end position="825"/>
    </location>
</feature>
<evidence type="ECO:0000256" key="7">
    <source>
        <dbReference type="ARBA" id="ARBA00022801"/>
    </source>
</evidence>
<comment type="similarity">
    <text evidence="3">Belongs to the peptidase S9C family.</text>
</comment>
<dbReference type="EMBL" id="SIDB01000011">
    <property type="protein sequence ID" value="KAI3425969.1"/>
    <property type="molecule type" value="Genomic_DNA"/>
</dbReference>
<dbReference type="AlphaFoldDB" id="A0A9D4YTV5"/>
<evidence type="ECO:0000256" key="8">
    <source>
        <dbReference type="SAM" id="MobiDB-lite"/>
    </source>
</evidence>
<dbReference type="SUPFAM" id="SSF82171">
    <property type="entry name" value="DPP6 N-terminal domain-like"/>
    <property type="match status" value="1"/>
</dbReference>
<keyword evidence="6" id="KW-0963">Cytoplasm</keyword>
<feature type="compositionally biased region" description="Basic and acidic residues" evidence="8">
    <location>
        <begin position="61"/>
        <end position="70"/>
    </location>
</feature>
<evidence type="ECO:0000256" key="6">
    <source>
        <dbReference type="ARBA" id="ARBA00022490"/>
    </source>
</evidence>
<dbReference type="GO" id="GO:0005737">
    <property type="term" value="C:cytoplasm"/>
    <property type="evidence" value="ECO:0007669"/>
    <property type="project" value="UniProtKB-SubCell"/>
</dbReference>
<dbReference type="InterPro" id="IPR029058">
    <property type="entry name" value="AB_hydrolase_fold"/>
</dbReference>
<keyword evidence="12" id="KW-1185">Reference proteome</keyword>
<feature type="region of interest" description="Disordered" evidence="8">
    <location>
        <begin position="231"/>
        <end position="253"/>
    </location>
</feature>
<comment type="subunit">
    <text evidence="4">Homotetramer.</text>
</comment>
<evidence type="ECO:0000256" key="1">
    <source>
        <dbReference type="ARBA" id="ARBA00000721"/>
    </source>
</evidence>
<dbReference type="EC" id="3.4.19.1" evidence="5"/>
<name>A0A9D4YTV5_CHLVU</name>
<evidence type="ECO:0000313" key="12">
    <source>
        <dbReference type="Proteomes" id="UP001055712"/>
    </source>
</evidence>
<evidence type="ECO:0000256" key="3">
    <source>
        <dbReference type="ARBA" id="ARBA00010040"/>
    </source>
</evidence>
<evidence type="ECO:0000259" key="9">
    <source>
        <dbReference type="Pfam" id="PF00326"/>
    </source>
</evidence>
<dbReference type="OrthoDB" id="416344at2759"/>
<comment type="catalytic activity">
    <reaction evidence="1">
        <text>Cleavage of an N-acetyl or N-formyl amino acid from the N-terminus of a polypeptide.</text>
        <dbReference type="EC" id="3.4.19.1"/>
    </reaction>
</comment>
<protein>
    <recommendedName>
        <fullName evidence="5">acylaminoacyl-peptidase</fullName>
        <ecNumber evidence="5">3.4.19.1</ecNumber>
    </recommendedName>
</protein>
<keyword evidence="7" id="KW-0378">Hydrolase</keyword>
<comment type="caution">
    <text evidence="11">The sequence shown here is derived from an EMBL/GenBank/DDBJ whole genome shotgun (WGS) entry which is preliminary data.</text>
</comment>
<evidence type="ECO:0000259" key="10">
    <source>
        <dbReference type="Pfam" id="PF19283"/>
    </source>
</evidence>
<dbReference type="Pfam" id="PF00326">
    <property type="entry name" value="Peptidase_S9"/>
    <property type="match status" value="1"/>
</dbReference>
<feature type="domain" description="Acylamino-acid-releasing enzyme N-terminal" evidence="10">
    <location>
        <begin position="69"/>
        <end position="541"/>
    </location>
</feature>
<gene>
    <name evidence="11" type="ORF">D9Q98_007937</name>
</gene>
<organism evidence="11 12">
    <name type="scientific">Chlorella vulgaris</name>
    <name type="common">Green alga</name>
    <dbReference type="NCBI Taxonomy" id="3077"/>
    <lineage>
        <taxon>Eukaryota</taxon>
        <taxon>Viridiplantae</taxon>
        <taxon>Chlorophyta</taxon>
        <taxon>core chlorophytes</taxon>
        <taxon>Trebouxiophyceae</taxon>
        <taxon>Chlorellales</taxon>
        <taxon>Chlorellaceae</taxon>
        <taxon>Chlorella clade</taxon>
        <taxon>Chlorella</taxon>
    </lineage>
</organism>
<dbReference type="PANTHER" id="PTHR42776:SF4">
    <property type="entry name" value="ACYLAMINO-ACID-RELEASING ENZYME"/>
    <property type="match status" value="1"/>
</dbReference>
<dbReference type="Gene3D" id="3.40.50.1820">
    <property type="entry name" value="alpha/beta hydrolase"/>
    <property type="match status" value="1"/>
</dbReference>
<dbReference type="InterPro" id="IPR045550">
    <property type="entry name" value="AARE_N"/>
</dbReference>
<evidence type="ECO:0000313" key="11">
    <source>
        <dbReference type="EMBL" id="KAI3425969.1"/>
    </source>
</evidence>
<evidence type="ECO:0000256" key="2">
    <source>
        <dbReference type="ARBA" id="ARBA00004496"/>
    </source>
</evidence>
<evidence type="ECO:0000256" key="4">
    <source>
        <dbReference type="ARBA" id="ARBA00011881"/>
    </source>
</evidence>
<dbReference type="SUPFAM" id="SSF53474">
    <property type="entry name" value="alpha/beta-Hydrolases"/>
    <property type="match status" value="1"/>
</dbReference>
<accession>A0A9D4YTV5</accession>
<reference evidence="11" key="1">
    <citation type="journal article" date="2019" name="Plant J.">
        <title>Chlorella vulgaris genome assembly and annotation reveals the molecular basis for metabolic acclimation to high light conditions.</title>
        <authorList>
            <person name="Cecchin M."/>
            <person name="Marcolungo L."/>
            <person name="Rossato M."/>
            <person name="Girolomoni L."/>
            <person name="Cosentino E."/>
            <person name="Cuine S."/>
            <person name="Li-Beisson Y."/>
            <person name="Delledonne M."/>
            <person name="Ballottari M."/>
        </authorList>
    </citation>
    <scope>NUCLEOTIDE SEQUENCE</scope>
    <source>
        <strain evidence="11">211/11P</strain>
    </source>
</reference>
<feature type="region of interest" description="Disordered" evidence="8">
    <location>
        <begin position="50"/>
        <end position="70"/>
    </location>
</feature>
<dbReference type="InterPro" id="IPR001375">
    <property type="entry name" value="Peptidase_S9_cat"/>
</dbReference>
<comment type="subcellular location">
    <subcellularLocation>
        <location evidence="2">Cytoplasm</location>
    </subcellularLocation>
</comment>
<dbReference type="GO" id="GO:0008242">
    <property type="term" value="F:omega peptidase activity"/>
    <property type="evidence" value="ECO:0007669"/>
    <property type="project" value="UniProtKB-EC"/>
</dbReference>
<dbReference type="PANTHER" id="PTHR42776">
    <property type="entry name" value="SERINE PEPTIDASE S9 FAMILY MEMBER"/>
    <property type="match status" value="1"/>
</dbReference>
<evidence type="ECO:0000256" key="5">
    <source>
        <dbReference type="ARBA" id="ARBA00012917"/>
    </source>
</evidence>
<dbReference type="GO" id="GO:0006508">
    <property type="term" value="P:proteolysis"/>
    <property type="evidence" value="ECO:0007669"/>
    <property type="project" value="InterPro"/>
</dbReference>
<dbReference type="Pfam" id="PF19283">
    <property type="entry name" value="APEH_N"/>
    <property type="match status" value="1"/>
</dbReference>
<dbReference type="GO" id="GO:0004252">
    <property type="term" value="F:serine-type endopeptidase activity"/>
    <property type="evidence" value="ECO:0007669"/>
    <property type="project" value="TreeGrafter"/>
</dbReference>